<keyword evidence="1 4" id="KW-0413">Isomerase</keyword>
<evidence type="ECO:0000313" key="5">
    <source>
        <dbReference type="Proteomes" id="UP000297853"/>
    </source>
</evidence>
<dbReference type="PROSITE" id="PS51168">
    <property type="entry name" value="CHORISMATE_MUT_2"/>
    <property type="match status" value="1"/>
</dbReference>
<evidence type="ECO:0000256" key="2">
    <source>
        <dbReference type="SAM" id="MobiDB-lite"/>
    </source>
</evidence>
<dbReference type="GO" id="GO:0004106">
    <property type="term" value="F:chorismate mutase activity"/>
    <property type="evidence" value="ECO:0007669"/>
    <property type="project" value="UniProtKB-EC"/>
</dbReference>
<feature type="compositionally biased region" description="Polar residues" evidence="2">
    <location>
        <begin position="169"/>
        <end position="180"/>
    </location>
</feature>
<dbReference type="Pfam" id="PF01817">
    <property type="entry name" value="CM_2"/>
    <property type="match status" value="1"/>
</dbReference>
<evidence type="ECO:0000313" key="4">
    <source>
        <dbReference type="EMBL" id="TFC93698.1"/>
    </source>
</evidence>
<dbReference type="InterPro" id="IPR051331">
    <property type="entry name" value="Chorismate_mutase-related"/>
</dbReference>
<accession>A0ABY2ISW2</accession>
<dbReference type="InterPro" id="IPR002701">
    <property type="entry name" value="CM_II_prokaryot"/>
</dbReference>
<name>A0ABY2ISW2_9MICO</name>
<comment type="caution">
    <text evidence="4">The sequence shown here is derived from an EMBL/GenBank/DDBJ whole genome shotgun (WGS) entry which is preliminary data.</text>
</comment>
<gene>
    <name evidence="4" type="ORF">E3T28_16345</name>
</gene>
<dbReference type="InterPro" id="IPR036979">
    <property type="entry name" value="CM_dom_sf"/>
</dbReference>
<dbReference type="PANTHER" id="PTHR38041">
    <property type="entry name" value="CHORISMATE MUTASE"/>
    <property type="match status" value="1"/>
</dbReference>
<organism evidence="4 5">
    <name type="scientific">Cryobacterium sinapicolor</name>
    <dbReference type="NCBI Taxonomy" id="1259236"/>
    <lineage>
        <taxon>Bacteria</taxon>
        <taxon>Bacillati</taxon>
        <taxon>Actinomycetota</taxon>
        <taxon>Actinomycetes</taxon>
        <taxon>Micrococcales</taxon>
        <taxon>Microbacteriaceae</taxon>
        <taxon>Cryobacterium</taxon>
    </lineage>
</organism>
<dbReference type="NCBIfam" id="NF006691">
    <property type="entry name" value="PRK09239.1"/>
    <property type="match status" value="1"/>
</dbReference>
<dbReference type="SMART" id="SM00830">
    <property type="entry name" value="CM_2"/>
    <property type="match status" value="1"/>
</dbReference>
<dbReference type="Proteomes" id="UP000297853">
    <property type="component" value="Unassembled WGS sequence"/>
</dbReference>
<dbReference type="Gene3D" id="1.20.59.10">
    <property type="entry name" value="Chorismate mutase"/>
    <property type="match status" value="1"/>
</dbReference>
<proteinExistence type="predicted"/>
<dbReference type="InterPro" id="IPR010951">
    <property type="entry name" value="CM_bact"/>
</dbReference>
<feature type="region of interest" description="Disordered" evidence="2">
    <location>
        <begin position="105"/>
        <end position="180"/>
    </location>
</feature>
<dbReference type="NCBIfam" id="TIGR01795">
    <property type="entry name" value="CM_mono_cladeE"/>
    <property type="match status" value="1"/>
</dbReference>
<sequence length="180" mass="18410">MAAHEELPAGAGQEAIDELGSIRQSIDNIDAALIHLLAERFKFTQQVGRLKAAHGLPPADPERELLQIRRLRGLAEEARLDPAFAEKFLNFIIAEVIHHHERIAGTESAHGPAPRAAGARADAASPTAGTGTAASDAGTGTADSASGTGTAASRSDSLGPDSHSEATGPDSSPITSPAAS</sequence>
<dbReference type="SUPFAM" id="SSF48600">
    <property type="entry name" value="Chorismate mutase II"/>
    <property type="match status" value="1"/>
</dbReference>
<dbReference type="PANTHER" id="PTHR38041:SF1">
    <property type="entry name" value="CHORISMATE MUTASE"/>
    <property type="match status" value="1"/>
</dbReference>
<dbReference type="InterPro" id="IPR036263">
    <property type="entry name" value="Chorismate_II_sf"/>
</dbReference>
<protein>
    <submittedName>
        <fullName evidence="4">Chorismate mutase</fullName>
        <ecNumber evidence="4">5.4.99.5</ecNumber>
    </submittedName>
</protein>
<evidence type="ECO:0000259" key="3">
    <source>
        <dbReference type="PROSITE" id="PS51168"/>
    </source>
</evidence>
<keyword evidence="5" id="KW-1185">Reference proteome</keyword>
<dbReference type="EMBL" id="SOGQ01000092">
    <property type="protein sequence ID" value="TFC93698.1"/>
    <property type="molecule type" value="Genomic_DNA"/>
</dbReference>
<feature type="compositionally biased region" description="Low complexity" evidence="2">
    <location>
        <begin position="108"/>
        <end position="157"/>
    </location>
</feature>
<feature type="domain" description="Chorismate mutase" evidence="3">
    <location>
        <begin position="13"/>
        <end position="104"/>
    </location>
</feature>
<evidence type="ECO:0000256" key="1">
    <source>
        <dbReference type="ARBA" id="ARBA00023235"/>
    </source>
</evidence>
<reference evidence="4 5" key="1">
    <citation type="submission" date="2019-03" db="EMBL/GenBank/DDBJ databases">
        <title>Genomics of glacier-inhabiting Cryobacterium strains.</title>
        <authorList>
            <person name="Liu Q."/>
            <person name="Xin Y.-H."/>
        </authorList>
    </citation>
    <scope>NUCLEOTIDE SEQUENCE [LARGE SCALE GENOMIC DNA]</scope>
    <source>
        <strain evidence="4 5">TMT1-23-1</strain>
    </source>
</reference>
<dbReference type="EC" id="5.4.99.5" evidence="4"/>